<dbReference type="GO" id="GO:0005737">
    <property type="term" value="C:cytoplasm"/>
    <property type="evidence" value="ECO:0007669"/>
    <property type="project" value="TreeGrafter"/>
</dbReference>
<evidence type="ECO:0000313" key="2">
    <source>
        <dbReference type="EMBL" id="ORX52119.1"/>
    </source>
</evidence>
<dbReference type="GO" id="GO:0005524">
    <property type="term" value="F:ATP binding"/>
    <property type="evidence" value="ECO:0007669"/>
    <property type="project" value="InterPro"/>
</dbReference>
<dbReference type="PANTHER" id="PTHR44167">
    <property type="entry name" value="OVARIAN-SPECIFIC SERINE/THREONINE-PROTEIN KINASE LOK-RELATED"/>
    <property type="match status" value="1"/>
</dbReference>
<dbReference type="OrthoDB" id="4062651at2759"/>
<dbReference type="GO" id="GO:0044773">
    <property type="term" value="P:mitotic DNA damage checkpoint signaling"/>
    <property type="evidence" value="ECO:0007669"/>
    <property type="project" value="TreeGrafter"/>
</dbReference>
<evidence type="ECO:0000259" key="1">
    <source>
        <dbReference type="PROSITE" id="PS50011"/>
    </source>
</evidence>
<dbReference type="PANTHER" id="PTHR44167:SF18">
    <property type="entry name" value="PROTEIN KINASE DOMAIN-CONTAINING PROTEIN"/>
    <property type="match status" value="1"/>
</dbReference>
<dbReference type="InterPro" id="IPR000719">
    <property type="entry name" value="Prot_kinase_dom"/>
</dbReference>
<keyword evidence="2" id="KW-0808">Transferase</keyword>
<dbReference type="SUPFAM" id="SSF56112">
    <property type="entry name" value="Protein kinase-like (PK-like)"/>
    <property type="match status" value="1"/>
</dbReference>
<keyword evidence="2" id="KW-0418">Kinase</keyword>
<keyword evidence="3" id="KW-1185">Reference proteome</keyword>
<dbReference type="Gene3D" id="1.10.510.10">
    <property type="entry name" value="Transferase(Phosphotransferase) domain 1"/>
    <property type="match status" value="1"/>
</dbReference>
<dbReference type="GO" id="GO:0004674">
    <property type="term" value="F:protein serine/threonine kinase activity"/>
    <property type="evidence" value="ECO:0007669"/>
    <property type="project" value="TreeGrafter"/>
</dbReference>
<comment type="caution">
    <text evidence="2">The sequence shown here is derived from an EMBL/GenBank/DDBJ whole genome shotgun (WGS) entry which is preliminary data.</text>
</comment>
<accession>A0A1Y1VBP9</accession>
<organism evidence="2 3">
    <name type="scientific">Piromyces finnis</name>
    <dbReference type="NCBI Taxonomy" id="1754191"/>
    <lineage>
        <taxon>Eukaryota</taxon>
        <taxon>Fungi</taxon>
        <taxon>Fungi incertae sedis</taxon>
        <taxon>Chytridiomycota</taxon>
        <taxon>Chytridiomycota incertae sedis</taxon>
        <taxon>Neocallimastigomycetes</taxon>
        <taxon>Neocallimastigales</taxon>
        <taxon>Neocallimastigaceae</taxon>
        <taxon>Piromyces</taxon>
    </lineage>
</organism>
<reference evidence="2 3" key="1">
    <citation type="submission" date="2016-08" db="EMBL/GenBank/DDBJ databases">
        <title>Genomes of anaerobic fungi encode conserved fungal cellulosomes for biomass hydrolysis.</title>
        <authorList>
            <consortium name="DOE Joint Genome Institute"/>
            <person name="Haitjema C.H."/>
            <person name="Gilmore S.P."/>
            <person name="Henske J.K."/>
            <person name="Solomon K.V."/>
            <person name="De Groot R."/>
            <person name="Kuo A."/>
            <person name="Mondo S.J."/>
            <person name="Salamov A.A."/>
            <person name="Labutti K."/>
            <person name="Zhao Z."/>
            <person name="Chiniquy J."/>
            <person name="Barry K."/>
            <person name="Brewer H.M."/>
            <person name="Purvine S.O."/>
            <person name="Wright A.T."/>
            <person name="Boxma B."/>
            <person name="Van Alen T."/>
            <person name="Hackstein J.H."/>
            <person name="Baker S.E."/>
            <person name="Grigoriev I.V."/>
            <person name="O'Malley M.A."/>
        </authorList>
    </citation>
    <scope>NUCLEOTIDE SEQUENCE [LARGE SCALE GENOMIC DNA]</scope>
    <source>
        <strain evidence="3">finn</strain>
    </source>
</reference>
<dbReference type="PROSITE" id="PS50011">
    <property type="entry name" value="PROTEIN_KINASE_DOM"/>
    <property type="match status" value="1"/>
</dbReference>
<dbReference type="SMART" id="SM00220">
    <property type="entry name" value="S_TKc"/>
    <property type="match status" value="1"/>
</dbReference>
<name>A0A1Y1VBP9_9FUNG</name>
<evidence type="ECO:0000313" key="3">
    <source>
        <dbReference type="Proteomes" id="UP000193719"/>
    </source>
</evidence>
<reference evidence="2 3" key="2">
    <citation type="submission" date="2016-08" db="EMBL/GenBank/DDBJ databases">
        <title>Pervasive Adenine N6-methylation of Active Genes in Fungi.</title>
        <authorList>
            <consortium name="DOE Joint Genome Institute"/>
            <person name="Mondo S.J."/>
            <person name="Dannebaum R.O."/>
            <person name="Kuo R.C."/>
            <person name="Labutti K."/>
            <person name="Haridas S."/>
            <person name="Kuo A."/>
            <person name="Salamov A."/>
            <person name="Ahrendt S.R."/>
            <person name="Lipzen A."/>
            <person name="Sullivan W."/>
            <person name="Andreopoulos W.B."/>
            <person name="Clum A."/>
            <person name="Lindquist E."/>
            <person name="Daum C."/>
            <person name="Ramamoorthy G.K."/>
            <person name="Gryganskyi A."/>
            <person name="Culley D."/>
            <person name="Magnuson J.K."/>
            <person name="James T.Y."/>
            <person name="O'Malley M.A."/>
            <person name="Stajich J.E."/>
            <person name="Spatafora J.W."/>
            <person name="Visel A."/>
            <person name="Grigoriev I.V."/>
        </authorList>
    </citation>
    <scope>NUCLEOTIDE SEQUENCE [LARGE SCALE GENOMIC DNA]</scope>
    <source>
        <strain evidence="3">finn</strain>
    </source>
</reference>
<proteinExistence type="predicted"/>
<dbReference type="Pfam" id="PF00069">
    <property type="entry name" value="Pkinase"/>
    <property type="match status" value="1"/>
</dbReference>
<gene>
    <name evidence="2" type="ORF">BCR36DRAFT_350336</name>
</gene>
<feature type="domain" description="Protein kinase" evidence="1">
    <location>
        <begin position="1"/>
        <end position="304"/>
    </location>
</feature>
<dbReference type="InterPro" id="IPR011009">
    <property type="entry name" value="Kinase-like_dom_sf"/>
</dbReference>
<dbReference type="Proteomes" id="UP000193719">
    <property type="component" value="Unassembled WGS sequence"/>
</dbReference>
<dbReference type="AlphaFoldDB" id="A0A1Y1VBP9"/>
<dbReference type="GO" id="GO:0005634">
    <property type="term" value="C:nucleus"/>
    <property type="evidence" value="ECO:0007669"/>
    <property type="project" value="TreeGrafter"/>
</dbReference>
<protein>
    <submittedName>
        <fullName evidence="2">Kinase-like protein</fullName>
    </submittedName>
</protein>
<sequence length="340" mass="39235">MLILHQSFSTISLSKSIDKLCSLADNNNVNEKGEKRSYIIKEDKEPLETFCSLICFAYDEINKRDVVFKQIKDINWAKKELELMKKLEKNKVPNTIRLLDYYIDKETGDHILVFPFLKKINPYNMDLLNIQKLMKQLISTLKCLNNLNIAHLDITLSNLMCDEHDNLVLIDFGLSLDCGLKPHPIGCGTPGFIAPELFDGTCNTCTPDVYSSGIVFGILLQPYLPKCGLENLGGRYTRSDTMTNIHDKLLENYIYQSNNFRKSVIYITGVPLIVYKAADLLYKMTQHDPVDRIKPSDILRHPFMTAIESEFELCTYEKYTERLHSMLIKHNTNQSYEYYS</sequence>
<dbReference type="EMBL" id="MCFH01000016">
    <property type="protein sequence ID" value="ORX52119.1"/>
    <property type="molecule type" value="Genomic_DNA"/>
</dbReference>
<dbReference type="STRING" id="1754191.A0A1Y1VBP9"/>